<dbReference type="Pfam" id="PF16868">
    <property type="entry name" value="NMT1_3"/>
    <property type="match status" value="1"/>
</dbReference>
<proteinExistence type="predicted"/>
<sequence>MKHQYLVAAALAVSFISSPLVAKELVMGTGGPTGNYFGMGNDIAEYCADEVTDFDLTITNSGGSVDNLLGITNKKYALGMVQEDVLNFHAKRSPKQVNKNRIKVLSGLHEEAVHLLIPKNYKPKGNDSGGMWTKWFGGSEKKAQKFELPMLKGQTVGSWGGSMVSAQALSYFFNLNLSVVEAANNPNDTSMPLVLVGGAPYAVVDEYLKTGKWTLAELDYDQISQTAGFYSKQNVNYQIAGKVQSIETVGVRALLVGKSFRKKKRNASMIELATCIYANVADLADDPNTNPNWASVYDYLEDEGQSDWSYFPLDEDKLEDEEY</sequence>
<gene>
    <name evidence="2" type="ORF">GMA8713_02634</name>
</gene>
<feature type="chain" id="PRO_5007282282" description="NMT1/THI5 like protein" evidence="1">
    <location>
        <begin position="23"/>
        <end position="323"/>
    </location>
</feature>
<keyword evidence="3" id="KW-1185">Reference proteome</keyword>
<dbReference type="SUPFAM" id="SSF53850">
    <property type="entry name" value="Periplasmic binding protein-like II"/>
    <property type="match status" value="1"/>
</dbReference>
<feature type="signal peptide" evidence="1">
    <location>
        <begin position="1"/>
        <end position="22"/>
    </location>
</feature>
<dbReference type="OrthoDB" id="9776669at2"/>
<dbReference type="PANTHER" id="PTHR42941">
    <property type="entry name" value="SLL1037 PROTEIN"/>
    <property type="match status" value="1"/>
</dbReference>
<dbReference type="PANTHER" id="PTHR42941:SF1">
    <property type="entry name" value="SLL1037 PROTEIN"/>
    <property type="match status" value="1"/>
</dbReference>
<reference evidence="3" key="1">
    <citation type="submission" date="2016-02" db="EMBL/GenBank/DDBJ databases">
        <authorList>
            <person name="Rodrigo-Torres Lidia"/>
            <person name="Arahal R.David."/>
        </authorList>
    </citation>
    <scope>NUCLEOTIDE SEQUENCE [LARGE SCALE GENOMIC DNA]</scope>
    <source>
        <strain evidence="3">CECT 8713</strain>
    </source>
</reference>
<dbReference type="EMBL" id="FIZY01000023">
    <property type="protein sequence ID" value="CZF83366.1"/>
    <property type="molecule type" value="Genomic_DNA"/>
</dbReference>
<evidence type="ECO:0000313" key="2">
    <source>
        <dbReference type="EMBL" id="CZF83366.1"/>
    </source>
</evidence>
<evidence type="ECO:0000313" key="3">
    <source>
        <dbReference type="Proteomes" id="UP000073601"/>
    </source>
</evidence>
<dbReference type="AlphaFoldDB" id="A0A128FAL9"/>
<dbReference type="InterPro" id="IPR011852">
    <property type="entry name" value="TRAP_TAXI"/>
</dbReference>
<dbReference type="Proteomes" id="UP000073601">
    <property type="component" value="Unassembled WGS sequence"/>
</dbReference>
<name>A0A128FAL9_9GAMM</name>
<keyword evidence="1" id="KW-0732">Signal</keyword>
<dbReference type="RefSeq" id="WP_062710420.1">
    <property type="nucleotide sequence ID" value="NZ_CAWRCI010000023.1"/>
</dbReference>
<evidence type="ECO:0008006" key="4">
    <source>
        <dbReference type="Google" id="ProtNLM"/>
    </source>
</evidence>
<protein>
    <recommendedName>
        <fullName evidence="4">NMT1/THI5 like protein</fullName>
    </recommendedName>
</protein>
<organism evidence="2 3">
    <name type="scientific">Grimontia marina</name>
    <dbReference type="NCBI Taxonomy" id="646534"/>
    <lineage>
        <taxon>Bacteria</taxon>
        <taxon>Pseudomonadati</taxon>
        <taxon>Pseudomonadota</taxon>
        <taxon>Gammaproteobacteria</taxon>
        <taxon>Vibrionales</taxon>
        <taxon>Vibrionaceae</taxon>
        <taxon>Grimontia</taxon>
    </lineage>
</organism>
<accession>A0A128FAL9</accession>
<dbReference type="Gene3D" id="3.40.190.10">
    <property type="entry name" value="Periplasmic binding protein-like II"/>
    <property type="match status" value="2"/>
</dbReference>
<evidence type="ECO:0000256" key="1">
    <source>
        <dbReference type="SAM" id="SignalP"/>
    </source>
</evidence>